<dbReference type="OrthoDB" id="3945293at2759"/>
<dbReference type="InterPro" id="IPR001810">
    <property type="entry name" value="F-box_dom"/>
</dbReference>
<evidence type="ECO:0000259" key="1">
    <source>
        <dbReference type="PROSITE" id="PS50181"/>
    </source>
</evidence>
<dbReference type="SUPFAM" id="SSF81383">
    <property type="entry name" value="F-box domain"/>
    <property type="match status" value="1"/>
</dbReference>
<protein>
    <submittedName>
        <fullName evidence="2">F-box domain cyclin-like protein</fullName>
    </submittedName>
</protein>
<dbReference type="PROSITE" id="PS50181">
    <property type="entry name" value="FBOX"/>
    <property type="match status" value="1"/>
</dbReference>
<evidence type="ECO:0000313" key="2">
    <source>
        <dbReference type="EMBL" id="KAH9826901.1"/>
    </source>
</evidence>
<dbReference type="SMART" id="SM00256">
    <property type="entry name" value="FBOX"/>
    <property type="match status" value="1"/>
</dbReference>
<keyword evidence="3" id="KW-1185">Reference proteome</keyword>
<name>A0A9W7SQT2_9PEZI</name>
<feature type="domain" description="F-box" evidence="1">
    <location>
        <begin position="44"/>
        <end position="90"/>
    </location>
</feature>
<gene>
    <name evidence="2" type="ORF">Tdes44962_MAKER09920</name>
</gene>
<dbReference type="CDD" id="cd09917">
    <property type="entry name" value="F-box_SF"/>
    <property type="match status" value="1"/>
</dbReference>
<dbReference type="Proteomes" id="UP001138500">
    <property type="component" value="Unassembled WGS sequence"/>
</dbReference>
<evidence type="ECO:0000313" key="3">
    <source>
        <dbReference type="Proteomes" id="UP001138500"/>
    </source>
</evidence>
<dbReference type="EMBL" id="RIBY02001943">
    <property type="protein sequence ID" value="KAH9826901.1"/>
    <property type="molecule type" value="Genomic_DNA"/>
</dbReference>
<dbReference type="AlphaFoldDB" id="A0A9W7SQT2"/>
<accession>A0A9W7SQT2</accession>
<sequence>MEDLLERFRALPSPEHRSLTLKQIISSLTRPELHLVVEAIAQRFDPLAILPIELVRHIWSHLPLSAAWTLQLVCRRWRRVLGSEQTLKASIARWDTIHHPSDSAVPDPASHPLETRVRHLQAVRLGRPSQVAFYPDVGVELPKTTQRACGLKTVALKREFMAYVSKDEAGRPGVVLRNLITGRVRHFNGAARERMLGIALTSKLLAFVSFGAALYVQPLEQLDADAQCLRLPSSNLSALAADGETVAILYATEGSSSFTVVIHDGRSGRLRQLSHARQSVGGDSGASLLTARNLIVDESRDLIHVFSCGAERVGNTFKGLHVGHLTISGRDLQDGLPQQETASVHSLVPFRTGLPGMAWALDILPTGVKDRFHVRPIVVSDGGTLSSPFEDLRGEYVFFDASRAGFCKQLLWSRNDHAEPENDGPLPTLLESPILVWKDVIYCRTDHHFSLAIRTLSATIGYDPSSHAVLDLTDARQ</sequence>
<comment type="caution">
    <text evidence="2">The sequence shown here is derived from an EMBL/GenBank/DDBJ whole genome shotgun (WGS) entry which is preliminary data.</text>
</comment>
<dbReference type="InterPro" id="IPR036047">
    <property type="entry name" value="F-box-like_dom_sf"/>
</dbReference>
<reference evidence="2 3" key="2">
    <citation type="journal article" date="2021" name="Curr. Genet.">
        <title>Genetic response to nitrogen starvation in the aggressive Eucalyptus foliar pathogen Teratosphaeria destructans.</title>
        <authorList>
            <person name="Havenga M."/>
            <person name="Wingfield B.D."/>
            <person name="Wingfield M.J."/>
            <person name="Dreyer L.L."/>
            <person name="Roets F."/>
            <person name="Aylward J."/>
        </authorList>
    </citation>
    <scope>NUCLEOTIDE SEQUENCE [LARGE SCALE GENOMIC DNA]</scope>
    <source>
        <strain evidence="2">CMW44962</strain>
    </source>
</reference>
<organism evidence="2 3">
    <name type="scientific">Teratosphaeria destructans</name>
    <dbReference type="NCBI Taxonomy" id="418781"/>
    <lineage>
        <taxon>Eukaryota</taxon>
        <taxon>Fungi</taxon>
        <taxon>Dikarya</taxon>
        <taxon>Ascomycota</taxon>
        <taxon>Pezizomycotina</taxon>
        <taxon>Dothideomycetes</taxon>
        <taxon>Dothideomycetidae</taxon>
        <taxon>Mycosphaerellales</taxon>
        <taxon>Teratosphaeriaceae</taxon>
        <taxon>Teratosphaeria</taxon>
    </lineage>
</organism>
<dbReference type="Pfam" id="PF12937">
    <property type="entry name" value="F-box-like"/>
    <property type="match status" value="1"/>
</dbReference>
<proteinExistence type="predicted"/>
<dbReference type="Gene3D" id="1.20.1280.50">
    <property type="match status" value="1"/>
</dbReference>
<reference evidence="2 3" key="1">
    <citation type="journal article" date="2018" name="IMA Fungus">
        <title>IMA Genome-F 10: Nine draft genome sequences of Claviceps purpurea s.lat., including C. arundinis, C. humidiphila, and C. cf. spartinae, pseudomolecules for the pitch canker pathogen Fusarium circinatum, draft genome of Davidsoniella eucalypti, Grosmannia galeiformis, Quambalaria eucalypti, and Teratosphaeria destructans.</title>
        <authorList>
            <person name="Wingfield B.D."/>
            <person name="Liu M."/>
            <person name="Nguyen H.D."/>
            <person name="Lane F.A."/>
            <person name="Morgan S.W."/>
            <person name="De Vos L."/>
            <person name="Wilken P.M."/>
            <person name="Duong T.A."/>
            <person name="Aylward J."/>
            <person name="Coetzee M.P."/>
            <person name="Dadej K."/>
            <person name="De Beer Z.W."/>
            <person name="Findlay W."/>
            <person name="Havenga M."/>
            <person name="Kolarik M."/>
            <person name="Menzies J.G."/>
            <person name="Naidoo K."/>
            <person name="Pochopski O."/>
            <person name="Shoukouhi P."/>
            <person name="Santana Q.C."/>
            <person name="Seifert K.A."/>
            <person name="Soal N."/>
            <person name="Steenkamp E.T."/>
            <person name="Tatham C.T."/>
            <person name="van der Nest M.A."/>
            <person name="Wingfield M.J."/>
        </authorList>
    </citation>
    <scope>NUCLEOTIDE SEQUENCE [LARGE SCALE GENOMIC DNA]</scope>
    <source>
        <strain evidence="2">CMW44962</strain>
    </source>
</reference>